<reference evidence="2 3" key="1">
    <citation type="journal article" date="2005" name="PLoS Biol.">
        <title>The genomes of Oryza sativa: a history of duplications.</title>
        <authorList>
            <person name="Yu J."/>
            <person name="Wang J."/>
            <person name="Lin W."/>
            <person name="Li S."/>
            <person name="Li H."/>
            <person name="Zhou J."/>
            <person name="Ni P."/>
            <person name="Dong W."/>
            <person name="Hu S."/>
            <person name="Zeng C."/>
            <person name="Zhang J."/>
            <person name="Zhang Y."/>
            <person name="Li R."/>
            <person name="Xu Z."/>
            <person name="Li S."/>
            <person name="Li X."/>
            <person name="Zheng H."/>
            <person name="Cong L."/>
            <person name="Lin L."/>
            <person name="Yin J."/>
            <person name="Geng J."/>
            <person name="Li G."/>
            <person name="Shi J."/>
            <person name="Liu J."/>
            <person name="Lv H."/>
            <person name="Li J."/>
            <person name="Wang J."/>
            <person name="Deng Y."/>
            <person name="Ran L."/>
            <person name="Shi X."/>
            <person name="Wang X."/>
            <person name="Wu Q."/>
            <person name="Li C."/>
            <person name="Ren X."/>
            <person name="Wang J."/>
            <person name="Wang X."/>
            <person name="Li D."/>
            <person name="Liu D."/>
            <person name="Zhang X."/>
            <person name="Ji Z."/>
            <person name="Zhao W."/>
            <person name="Sun Y."/>
            <person name="Zhang Z."/>
            <person name="Bao J."/>
            <person name="Han Y."/>
            <person name="Dong L."/>
            <person name="Ji J."/>
            <person name="Chen P."/>
            <person name="Wu S."/>
            <person name="Liu J."/>
            <person name="Xiao Y."/>
            <person name="Bu D."/>
            <person name="Tan J."/>
            <person name="Yang L."/>
            <person name="Ye C."/>
            <person name="Zhang J."/>
            <person name="Xu J."/>
            <person name="Zhou Y."/>
            <person name="Yu Y."/>
            <person name="Zhang B."/>
            <person name="Zhuang S."/>
            <person name="Wei H."/>
            <person name="Liu B."/>
            <person name="Lei M."/>
            <person name="Yu H."/>
            <person name="Li Y."/>
            <person name="Xu H."/>
            <person name="Wei S."/>
            <person name="He X."/>
            <person name="Fang L."/>
            <person name="Zhang Z."/>
            <person name="Zhang Y."/>
            <person name="Huang X."/>
            <person name="Su Z."/>
            <person name="Tong W."/>
            <person name="Li J."/>
            <person name="Tong Z."/>
            <person name="Li S."/>
            <person name="Ye J."/>
            <person name="Wang L."/>
            <person name="Fang L."/>
            <person name="Lei T."/>
            <person name="Chen C."/>
            <person name="Chen H."/>
            <person name="Xu Z."/>
            <person name="Li H."/>
            <person name="Huang H."/>
            <person name="Zhang F."/>
            <person name="Xu H."/>
            <person name="Li N."/>
            <person name="Zhao C."/>
            <person name="Li S."/>
            <person name="Dong L."/>
            <person name="Huang Y."/>
            <person name="Li L."/>
            <person name="Xi Y."/>
            <person name="Qi Q."/>
            <person name="Li W."/>
            <person name="Zhang B."/>
            <person name="Hu W."/>
            <person name="Zhang Y."/>
            <person name="Tian X."/>
            <person name="Jiao Y."/>
            <person name="Liang X."/>
            <person name="Jin J."/>
            <person name="Gao L."/>
            <person name="Zheng W."/>
            <person name="Hao B."/>
            <person name="Liu S."/>
            <person name="Wang W."/>
            <person name="Yuan L."/>
            <person name="Cao M."/>
            <person name="McDermott J."/>
            <person name="Samudrala R."/>
            <person name="Wang J."/>
            <person name="Wong G.K."/>
            <person name="Yang H."/>
        </authorList>
    </citation>
    <scope>NUCLEOTIDE SEQUENCE [LARGE SCALE GENOMIC DNA]</scope>
    <source>
        <strain evidence="3">cv. 93-11</strain>
    </source>
</reference>
<proteinExistence type="predicted"/>
<dbReference type="HOGENOM" id="CLU_2780350_0_0_1"/>
<evidence type="ECO:0000313" key="2">
    <source>
        <dbReference type="EMBL" id="EAY82724.1"/>
    </source>
</evidence>
<organism evidence="2 3">
    <name type="scientific">Oryza sativa subsp. indica</name>
    <name type="common">Rice</name>
    <dbReference type="NCBI Taxonomy" id="39946"/>
    <lineage>
        <taxon>Eukaryota</taxon>
        <taxon>Viridiplantae</taxon>
        <taxon>Streptophyta</taxon>
        <taxon>Embryophyta</taxon>
        <taxon>Tracheophyta</taxon>
        <taxon>Spermatophyta</taxon>
        <taxon>Magnoliopsida</taxon>
        <taxon>Liliopsida</taxon>
        <taxon>Poales</taxon>
        <taxon>Poaceae</taxon>
        <taxon>BOP clade</taxon>
        <taxon>Oryzoideae</taxon>
        <taxon>Oryzeae</taxon>
        <taxon>Oryzinae</taxon>
        <taxon>Oryza</taxon>
        <taxon>Oryza sativa</taxon>
    </lineage>
</organism>
<protein>
    <submittedName>
        <fullName evidence="2">Uncharacterized protein</fullName>
    </submittedName>
</protein>
<dbReference type="AlphaFoldDB" id="A2ZJE0"/>
<sequence length="69" mass="7583">MGIDLNIASAGGDDGSREACRKAARGIDLNVMPQLEDKEIQRQSTSAKRRIDDESNRDEEPRKLLGALT</sequence>
<dbReference type="EMBL" id="CM000137">
    <property type="protein sequence ID" value="EAY82724.1"/>
    <property type="molecule type" value="Genomic_DNA"/>
</dbReference>
<evidence type="ECO:0000313" key="3">
    <source>
        <dbReference type="Proteomes" id="UP000007015"/>
    </source>
</evidence>
<accession>A2ZJE0</accession>
<dbReference type="Gramene" id="BGIOSGA037212-TA">
    <property type="protein sequence ID" value="BGIOSGA037212-PA"/>
    <property type="gene ID" value="BGIOSGA037212"/>
</dbReference>
<evidence type="ECO:0000256" key="1">
    <source>
        <dbReference type="SAM" id="MobiDB-lite"/>
    </source>
</evidence>
<gene>
    <name evidence="2" type="ORF">OsI_37936</name>
</gene>
<feature type="compositionally biased region" description="Basic and acidic residues" evidence="1">
    <location>
        <begin position="49"/>
        <end position="63"/>
    </location>
</feature>
<dbReference type="Proteomes" id="UP000007015">
    <property type="component" value="Chromosome 12"/>
</dbReference>
<feature type="region of interest" description="Disordered" evidence="1">
    <location>
        <begin position="34"/>
        <end position="69"/>
    </location>
</feature>
<keyword evidence="3" id="KW-1185">Reference proteome</keyword>
<name>A2ZJE0_ORYSI</name>